<gene>
    <name evidence="1" type="ORF">H3H32_26080</name>
</gene>
<organism evidence="1 2">
    <name type="scientific">Spirosoma foliorum</name>
    <dbReference type="NCBI Taxonomy" id="2710596"/>
    <lineage>
        <taxon>Bacteria</taxon>
        <taxon>Pseudomonadati</taxon>
        <taxon>Bacteroidota</taxon>
        <taxon>Cytophagia</taxon>
        <taxon>Cytophagales</taxon>
        <taxon>Cytophagaceae</taxon>
        <taxon>Spirosoma</taxon>
    </lineage>
</organism>
<name>A0A7G5GRB0_9BACT</name>
<proteinExistence type="predicted"/>
<dbReference type="EMBL" id="CP059732">
    <property type="protein sequence ID" value="QMW01402.1"/>
    <property type="molecule type" value="Genomic_DNA"/>
</dbReference>
<keyword evidence="2" id="KW-1185">Reference proteome</keyword>
<dbReference type="KEGG" id="sfol:H3H32_26080"/>
<protein>
    <submittedName>
        <fullName evidence="1">Uncharacterized protein</fullName>
    </submittedName>
</protein>
<evidence type="ECO:0000313" key="1">
    <source>
        <dbReference type="EMBL" id="QMW01402.1"/>
    </source>
</evidence>
<reference evidence="1 2" key="1">
    <citation type="submission" date="2020-07" db="EMBL/GenBank/DDBJ databases">
        <title>Spirosoma foliorum sp. nov., isolated from the leaves on the Nejang mountain Korea, Republic of.</title>
        <authorList>
            <person name="Ho H."/>
            <person name="Lee Y.-J."/>
            <person name="Nurcahyanto D.-A."/>
            <person name="Kim S.-G."/>
        </authorList>
    </citation>
    <scope>NUCLEOTIDE SEQUENCE [LARGE SCALE GENOMIC DNA]</scope>
    <source>
        <strain evidence="1 2">PL0136</strain>
    </source>
</reference>
<accession>A0A7G5GRB0</accession>
<dbReference type="AlphaFoldDB" id="A0A7G5GRB0"/>
<evidence type="ECO:0000313" key="2">
    <source>
        <dbReference type="Proteomes" id="UP000515369"/>
    </source>
</evidence>
<dbReference type="RefSeq" id="WP_182458684.1">
    <property type="nucleotide sequence ID" value="NZ_CP059732.1"/>
</dbReference>
<dbReference type="Proteomes" id="UP000515369">
    <property type="component" value="Chromosome"/>
</dbReference>
<sequence length="49" mass="5502">MSAPQPSFHPPYDIHLLRGPTEAKIRYLLGTSAPYNWIPFIPVHITGSN</sequence>